<dbReference type="PROSITE" id="PS50132">
    <property type="entry name" value="RGS"/>
    <property type="match status" value="1"/>
</dbReference>
<organism evidence="3 4">
    <name type="scientific">Paenibacillus polymyxa</name>
    <name type="common">Bacillus polymyxa</name>
    <dbReference type="NCBI Taxonomy" id="1406"/>
    <lineage>
        <taxon>Bacteria</taxon>
        <taxon>Bacillati</taxon>
        <taxon>Bacillota</taxon>
        <taxon>Bacilli</taxon>
        <taxon>Bacillales</taxon>
        <taxon>Paenibacillaceae</taxon>
        <taxon>Paenibacillus</taxon>
    </lineage>
</organism>
<reference evidence="3" key="1">
    <citation type="submission" date="2023-04" db="EMBL/GenBank/DDBJ databases">
        <title>Uncovering the Secrets of Slow-Growing Bacteria in Tropical Savanna Soil through Cultivation and Genomic Analysis.</title>
        <authorList>
            <person name="Goncalves O.S."/>
            <person name="Santana M.F."/>
        </authorList>
    </citation>
    <scope>NUCLEOTIDE SEQUENCE</scope>
    <source>
        <strain evidence="3">ANTI</strain>
    </source>
</reference>
<name>A0AAP4EDB0_PAEPO</name>
<feature type="domain" description="HTH cro/C1-type" evidence="2">
    <location>
        <begin position="7"/>
        <end position="62"/>
    </location>
</feature>
<dbReference type="EMBL" id="JARVWT010000016">
    <property type="protein sequence ID" value="MDH2334248.1"/>
    <property type="molecule type" value="Genomic_DNA"/>
</dbReference>
<dbReference type="InterPro" id="IPR010982">
    <property type="entry name" value="Lambda_DNA-bd_dom_sf"/>
</dbReference>
<comment type="caution">
    <text evidence="3">The sequence shown here is derived from an EMBL/GenBank/DDBJ whole genome shotgun (WGS) entry which is preliminary data.</text>
</comment>
<gene>
    <name evidence="3" type="ORF">QDS18_25580</name>
</gene>
<dbReference type="CDD" id="cd00093">
    <property type="entry name" value="HTH_XRE"/>
    <property type="match status" value="1"/>
</dbReference>
<dbReference type="PROSITE" id="PS50943">
    <property type="entry name" value="HTH_CROC1"/>
    <property type="match status" value="1"/>
</dbReference>
<evidence type="ECO:0000259" key="1">
    <source>
        <dbReference type="PROSITE" id="PS50132"/>
    </source>
</evidence>
<dbReference type="RefSeq" id="WP_279836119.1">
    <property type="nucleotide sequence ID" value="NZ_JARVWT010000016.1"/>
</dbReference>
<dbReference type="SMART" id="SM00530">
    <property type="entry name" value="HTH_XRE"/>
    <property type="match status" value="1"/>
</dbReference>
<dbReference type="SUPFAM" id="SSF47413">
    <property type="entry name" value="lambda repressor-like DNA-binding domains"/>
    <property type="match status" value="1"/>
</dbReference>
<evidence type="ECO:0000313" key="4">
    <source>
        <dbReference type="Proteomes" id="UP001229409"/>
    </source>
</evidence>
<dbReference type="Proteomes" id="UP001229409">
    <property type="component" value="Unassembled WGS sequence"/>
</dbReference>
<dbReference type="InterPro" id="IPR016137">
    <property type="entry name" value="RGS"/>
</dbReference>
<dbReference type="Gene3D" id="1.10.260.40">
    <property type="entry name" value="lambda repressor-like DNA-binding domains"/>
    <property type="match status" value="1"/>
</dbReference>
<evidence type="ECO:0000313" key="3">
    <source>
        <dbReference type="EMBL" id="MDH2334248.1"/>
    </source>
</evidence>
<sequence>MERAKVISRLIEEKGYSRRAFAESVGIPSTTLQSMLTRGVGGAAIDNVLKVTKGLGITIDELEKLASGEGEGSVLEAAEIAEFEAFIKNPEHGIFFKDYLEAPEARKRELMQFWKFIQEKEKNRKPGDQQGE</sequence>
<accession>A0AAP4EDB0</accession>
<protein>
    <submittedName>
        <fullName evidence="3">Helix-turn-helix transcriptional regulator</fullName>
    </submittedName>
</protein>
<feature type="domain" description="RGS" evidence="1">
    <location>
        <begin position="82"/>
        <end position="132"/>
    </location>
</feature>
<evidence type="ECO:0000259" key="2">
    <source>
        <dbReference type="PROSITE" id="PS50943"/>
    </source>
</evidence>
<dbReference type="InterPro" id="IPR001387">
    <property type="entry name" value="Cro/C1-type_HTH"/>
</dbReference>
<dbReference type="AlphaFoldDB" id="A0AAP4EDB0"/>
<dbReference type="GO" id="GO:0003677">
    <property type="term" value="F:DNA binding"/>
    <property type="evidence" value="ECO:0007669"/>
    <property type="project" value="InterPro"/>
</dbReference>
<proteinExistence type="predicted"/>